<evidence type="ECO:0000256" key="7">
    <source>
        <dbReference type="SAM" id="SignalP"/>
    </source>
</evidence>
<dbReference type="EMBL" id="RWGY01000013">
    <property type="protein sequence ID" value="TVU23960.1"/>
    <property type="molecule type" value="Genomic_DNA"/>
</dbReference>
<dbReference type="Gramene" id="TVU23960">
    <property type="protein sequence ID" value="TVU23960"/>
    <property type="gene ID" value="EJB05_26352"/>
</dbReference>
<dbReference type="PANTHER" id="PTHR47119">
    <property type="entry name" value="PLANT VIRAL-RESPONSE FAMILY PROTEIN"/>
    <property type="match status" value="1"/>
</dbReference>
<evidence type="ECO:0000256" key="5">
    <source>
        <dbReference type="ARBA" id="ARBA00023136"/>
    </source>
</evidence>
<keyword evidence="5 6" id="KW-0472">Membrane</keyword>
<comment type="similarity">
    <text evidence="2">Belongs to the TMEM45 family.</text>
</comment>
<feature type="transmembrane region" description="Helical" evidence="6">
    <location>
        <begin position="238"/>
        <end position="258"/>
    </location>
</feature>
<keyword evidence="9" id="KW-1185">Reference proteome</keyword>
<reference evidence="8 9" key="1">
    <citation type="journal article" date="2019" name="Sci. Rep.">
        <title>A high-quality genome of Eragrostis curvula grass provides insights into Poaceae evolution and supports new strategies to enhance forage quality.</title>
        <authorList>
            <person name="Carballo J."/>
            <person name="Santos B.A.C.M."/>
            <person name="Zappacosta D."/>
            <person name="Garbus I."/>
            <person name="Selva J.P."/>
            <person name="Gallo C.A."/>
            <person name="Diaz A."/>
            <person name="Albertini E."/>
            <person name="Caccamo M."/>
            <person name="Echenique V."/>
        </authorList>
    </citation>
    <scope>NUCLEOTIDE SEQUENCE [LARGE SCALE GENOMIC DNA]</scope>
    <source>
        <strain evidence="9">cv. Victoria</strain>
        <tissue evidence="8">Leaf</tissue>
    </source>
</reference>
<comment type="caution">
    <text evidence="8">The sequence shown here is derived from an EMBL/GenBank/DDBJ whole genome shotgun (WGS) entry which is preliminary data.</text>
</comment>
<feature type="transmembrane region" description="Helical" evidence="6">
    <location>
        <begin position="96"/>
        <end position="113"/>
    </location>
</feature>
<evidence type="ECO:0008006" key="10">
    <source>
        <dbReference type="Google" id="ProtNLM"/>
    </source>
</evidence>
<feature type="chain" id="PRO_5023925860" description="Transmembrane protein 45B" evidence="7">
    <location>
        <begin position="25"/>
        <end position="296"/>
    </location>
</feature>
<dbReference type="GO" id="GO:0016020">
    <property type="term" value="C:membrane"/>
    <property type="evidence" value="ECO:0007669"/>
    <property type="project" value="UniProtKB-SubCell"/>
</dbReference>
<feature type="signal peptide" evidence="7">
    <location>
        <begin position="1"/>
        <end position="24"/>
    </location>
</feature>
<keyword evidence="4 6" id="KW-1133">Transmembrane helix</keyword>
<dbReference type="Proteomes" id="UP000324897">
    <property type="component" value="Chromosome 2"/>
</dbReference>
<feature type="transmembrane region" description="Helical" evidence="6">
    <location>
        <begin position="182"/>
        <end position="199"/>
    </location>
</feature>
<keyword evidence="3 6" id="KW-0812">Transmembrane</keyword>
<dbReference type="Pfam" id="PF04819">
    <property type="entry name" value="DUF716"/>
    <property type="match status" value="1"/>
</dbReference>
<dbReference type="OrthoDB" id="551896at2759"/>
<evidence type="ECO:0000313" key="9">
    <source>
        <dbReference type="Proteomes" id="UP000324897"/>
    </source>
</evidence>
<gene>
    <name evidence="8" type="ORF">EJB05_26352</name>
</gene>
<dbReference type="AlphaFoldDB" id="A0A5J9ULC9"/>
<proteinExistence type="inferred from homology"/>
<evidence type="ECO:0000256" key="6">
    <source>
        <dbReference type="SAM" id="Phobius"/>
    </source>
</evidence>
<feature type="transmembrane region" description="Helical" evidence="6">
    <location>
        <begin position="125"/>
        <end position="143"/>
    </location>
</feature>
<dbReference type="InterPro" id="IPR006904">
    <property type="entry name" value="DUF716"/>
</dbReference>
<keyword evidence="7" id="KW-0732">Signal</keyword>
<evidence type="ECO:0000256" key="4">
    <source>
        <dbReference type="ARBA" id="ARBA00022989"/>
    </source>
</evidence>
<name>A0A5J9ULC9_9POAL</name>
<evidence type="ECO:0000313" key="8">
    <source>
        <dbReference type="EMBL" id="TVU23960.1"/>
    </source>
</evidence>
<comment type="subcellular location">
    <subcellularLocation>
        <location evidence="1">Membrane</location>
        <topology evidence="1">Multi-pass membrane protein</topology>
    </subcellularLocation>
</comment>
<evidence type="ECO:0000256" key="1">
    <source>
        <dbReference type="ARBA" id="ARBA00004141"/>
    </source>
</evidence>
<organism evidence="8 9">
    <name type="scientific">Eragrostis curvula</name>
    <name type="common">weeping love grass</name>
    <dbReference type="NCBI Taxonomy" id="38414"/>
    <lineage>
        <taxon>Eukaryota</taxon>
        <taxon>Viridiplantae</taxon>
        <taxon>Streptophyta</taxon>
        <taxon>Embryophyta</taxon>
        <taxon>Tracheophyta</taxon>
        <taxon>Spermatophyta</taxon>
        <taxon>Magnoliopsida</taxon>
        <taxon>Liliopsida</taxon>
        <taxon>Poales</taxon>
        <taxon>Poaceae</taxon>
        <taxon>PACMAD clade</taxon>
        <taxon>Chloridoideae</taxon>
        <taxon>Eragrostideae</taxon>
        <taxon>Eragrostidinae</taxon>
        <taxon>Eragrostis</taxon>
    </lineage>
</organism>
<sequence>MGSFKGHVLPGTLFLLVGLWRTWSSVSRYAAEPSTFRVRAWNPVGSSSSSPLRMLELYVIAGGAFADMCVEVLYSTHLRIFADGEINPAHLNDLEHGGMLLMFFLFGALALLSQKTRYLPLSEGVLCLIAATAFTAEFVLFYFHSTTHMGLEGYYHYLLVVLIGLCIAATVLGALLPESFPVDLASGVLIALQGLWFYQTAFTLYGPMLPAGCARDADGHIECRNHAAQERSEQLANFQMFGLVFLAFVYVLGCYAVAAARHGHPDLKTTHAEHVAALESRVGDAASSVRAEELTI</sequence>
<protein>
    <recommendedName>
        <fullName evidence="10">Transmembrane protein 45B</fullName>
    </recommendedName>
</protein>
<evidence type="ECO:0000256" key="2">
    <source>
        <dbReference type="ARBA" id="ARBA00006948"/>
    </source>
</evidence>
<accession>A0A5J9ULC9</accession>
<evidence type="ECO:0000256" key="3">
    <source>
        <dbReference type="ARBA" id="ARBA00022692"/>
    </source>
</evidence>
<dbReference type="PANTHER" id="PTHR47119:SF1">
    <property type="entry name" value="PLANT VIRAL-RESPONSE FAMILY PROTEIN"/>
    <property type="match status" value="1"/>
</dbReference>
<feature type="transmembrane region" description="Helical" evidence="6">
    <location>
        <begin position="155"/>
        <end position="175"/>
    </location>
</feature>